<evidence type="ECO:0000313" key="5">
    <source>
        <dbReference type="Proteomes" id="UP000033961"/>
    </source>
</evidence>
<dbReference type="GO" id="GO:0016740">
    <property type="term" value="F:transferase activity"/>
    <property type="evidence" value="ECO:0007669"/>
    <property type="project" value="UniProtKB-KW"/>
</dbReference>
<evidence type="ECO:0000256" key="2">
    <source>
        <dbReference type="SAM" id="MobiDB-lite"/>
    </source>
</evidence>
<dbReference type="SUPFAM" id="SSF52151">
    <property type="entry name" value="FabD/lysophospholipase-like"/>
    <property type="match status" value="1"/>
</dbReference>
<keyword evidence="1" id="KW-0808">Transferase</keyword>
<sequence>MIQLTFLKNRNGVALESASLKFSIVILRVFIRSTPIEPEQRLKIRNSTAKVSYNSSSRKQKRIAEPTMKGDPSLNTQGKSKFMAIANFLNQVKASGGKLFLQFGGQGSPFLKELSKLYESEPSLKEFFDVSFKAIAEEIPRLDTNIIYGGYDFESWIKNPDSAPDENYLCSAPVSIVGIFIAQIGNYLAFTNKGFPVSELISNSIGVTGHSQGVISSALIALGKDGADFHSAYAKFLKFVLYIGYRAQELVGVYNPSQALLKANEEVGDKQPAPMVAVIGYSQKELEDKVKQTNDALGLSGNKAIYVSLFNTPDSNIVSGSPESLLEFRKKFKAEMEEKKVKFVYLRTTAPFHSPHMEDTNKTVPLDMERIGFDFKGSDLKVPVYSIFDGRNMQSDAGIGLPLFREMLIKTLHWDKAIRPFVTTANVTGIDFGPSIVSQKLTQANMGTSENKIYAVSSPKDIKVLLA</sequence>
<accession>A0A2P1QQA5</accession>
<name>A0A2P1QQA5_9LEPT</name>
<protein>
    <recommendedName>
        <fullName evidence="3">Starter acyltransferase (SAT) domain-containing protein</fullName>
    </recommendedName>
</protein>
<dbReference type="InterPro" id="IPR050830">
    <property type="entry name" value="Fungal_FAS"/>
</dbReference>
<dbReference type="InterPro" id="IPR016035">
    <property type="entry name" value="Acyl_Trfase/lysoPLipase"/>
</dbReference>
<proteinExistence type="predicted"/>
<evidence type="ECO:0000259" key="3">
    <source>
        <dbReference type="Pfam" id="PF16073"/>
    </source>
</evidence>
<dbReference type="Gene3D" id="3.40.366.10">
    <property type="entry name" value="Malonyl-Coenzyme A Acyl Carrier Protein, domain 2"/>
    <property type="match status" value="2"/>
</dbReference>
<dbReference type="Pfam" id="PF16073">
    <property type="entry name" value="SAT"/>
    <property type="match status" value="1"/>
</dbReference>
<dbReference type="EMBL" id="CP027843">
    <property type="protein sequence ID" value="AVQ10927.1"/>
    <property type="molecule type" value="Genomic_DNA"/>
</dbReference>
<dbReference type="InterPro" id="IPR001227">
    <property type="entry name" value="Ac_transferase_dom_sf"/>
</dbReference>
<evidence type="ECO:0000313" key="4">
    <source>
        <dbReference type="EMBL" id="AVQ10927.1"/>
    </source>
</evidence>
<reference evidence="4 5" key="1">
    <citation type="journal article" date="2015" name="Genome Announc.">
        <title>Draft Genome Sequences of Leptospira santarosai Strains U160, U164, and U233, Isolated from Asymptomatic Cattle.</title>
        <authorList>
            <person name="Kremer F.S."/>
            <person name="Eslabao M.R."/>
            <person name="Provisor M."/>
            <person name="Woloski R.D."/>
            <person name="Ramires O.V."/>
            <person name="Moreno L.Z."/>
            <person name="Moreno A.M."/>
            <person name="Hamond C."/>
            <person name="Lilenbaum W."/>
            <person name="Dellagostin O.A."/>
        </authorList>
    </citation>
    <scope>NUCLEOTIDE SEQUENCE [LARGE SCALE GENOMIC DNA]</scope>
    <source>
        <strain evidence="4 5">U160</strain>
    </source>
</reference>
<dbReference type="PANTHER" id="PTHR10982:SF21">
    <property type="entry name" value="FATTY ACID SYNTHASE SUBUNIT BETA"/>
    <property type="match status" value="1"/>
</dbReference>
<dbReference type="PANTHER" id="PTHR10982">
    <property type="entry name" value="MALONYL COA-ACYL CARRIER PROTEIN TRANSACYLASE"/>
    <property type="match status" value="1"/>
</dbReference>
<evidence type="ECO:0000256" key="1">
    <source>
        <dbReference type="ARBA" id="ARBA00022679"/>
    </source>
</evidence>
<dbReference type="InterPro" id="IPR032088">
    <property type="entry name" value="SAT"/>
</dbReference>
<feature type="domain" description="Starter acyltransferase (SAT)" evidence="3">
    <location>
        <begin position="101"/>
        <end position="353"/>
    </location>
</feature>
<feature type="region of interest" description="Disordered" evidence="2">
    <location>
        <begin position="53"/>
        <end position="73"/>
    </location>
</feature>
<gene>
    <name evidence="4" type="ORF">XB16_0583</name>
</gene>
<dbReference type="Proteomes" id="UP000033961">
    <property type="component" value="Chromosome I"/>
</dbReference>
<organism evidence="4 5">
    <name type="scientific">Leptospira santarosai</name>
    <dbReference type="NCBI Taxonomy" id="28183"/>
    <lineage>
        <taxon>Bacteria</taxon>
        <taxon>Pseudomonadati</taxon>
        <taxon>Spirochaetota</taxon>
        <taxon>Spirochaetia</taxon>
        <taxon>Leptospirales</taxon>
        <taxon>Leptospiraceae</taxon>
        <taxon>Leptospira</taxon>
    </lineage>
</organism>
<dbReference type="AlphaFoldDB" id="A0A2P1QQA5"/>